<feature type="domain" description="Aprataxin C2HE/C2H2/C2HC zinc finger" evidence="21">
    <location>
        <begin position="219"/>
        <end position="276"/>
    </location>
</feature>
<dbReference type="GO" id="GO:1990165">
    <property type="term" value="F:single-strand break-containing DNA binding"/>
    <property type="evidence" value="ECO:0007669"/>
    <property type="project" value="TreeGrafter"/>
</dbReference>
<feature type="domain" description="HIT" evidence="20">
    <location>
        <begin position="80"/>
        <end position="202"/>
    </location>
</feature>
<keyword evidence="7" id="KW-0227">DNA damage</keyword>
<evidence type="ECO:0000256" key="5">
    <source>
        <dbReference type="ARBA" id="ARBA00022490"/>
    </source>
</evidence>
<dbReference type="EC" id="3.6.1.71" evidence="4"/>
<evidence type="ECO:0000256" key="10">
    <source>
        <dbReference type="ARBA" id="ARBA00023125"/>
    </source>
</evidence>
<dbReference type="GO" id="GO:0005737">
    <property type="term" value="C:cytoplasm"/>
    <property type="evidence" value="ECO:0007669"/>
    <property type="project" value="UniProtKB-SubCell"/>
</dbReference>
<dbReference type="GO" id="GO:0003725">
    <property type="term" value="F:double-stranded RNA binding"/>
    <property type="evidence" value="ECO:0007669"/>
    <property type="project" value="TreeGrafter"/>
</dbReference>
<feature type="compositionally biased region" description="Basic and acidic residues" evidence="19">
    <location>
        <begin position="148"/>
        <end position="159"/>
    </location>
</feature>
<reference evidence="23" key="1">
    <citation type="journal article" date="2015" name="Genome Announc.">
        <title>Draft genome sequence of the fungus Penicillium brasilianum MG11.</title>
        <authorList>
            <person name="Horn F."/>
            <person name="Linde J."/>
            <person name="Mattern D.J."/>
            <person name="Walther G."/>
            <person name="Guthke R."/>
            <person name="Brakhage A.A."/>
            <person name="Valiante V."/>
        </authorList>
    </citation>
    <scope>NUCLEOTIDE SEQUENCE [LARGE SCALE GENOMIC DNA]</scope>
    <source>
        <strain evidence="23">MG11</strain>
    </source>
</reference>
<dbReference type="EC" id="3.6.1.72" evidence="3"/>
<dbReference type="FunFam" id="3.30.428.10:FF:000017">
    <property type="entry name" value="Aprataxin-like protein"/>
    <property type="match status" value="1"/>
</dbReference>
<dbReference type="Pfam" id="PF01230">
    <property type="entry name" value="HIT"/>
    <property type="match status" value="1"/>
</dbReference>
<evidence type="ECO:0000256" key="13">
    <source>
        <dbReference type="ARBA" id="ARBA00024601"/>
    </source>
</evidence>
<dbReference type="PANTHER" id="PTHR12486:SF4">
    <property type="entry name" value="APRATAXIN"/>
    <property type="match status" value="1"/>
</dbReference>
<dbReference type="Pfam" id="PF16278">
    <property type="entry name" value="zf-C2HE"/>
    <property type="match status" value="1"/>
</dbReference>
<dbReference type="GO" id="GO:0033699">
    <property type="term" value="F:DNA 5'-adenosine monophosphate hydrolase activity"/>
    <property type="evidence" value="ECO:0007669"/>
    <property type="project" value="UniProtKB-EC"/>
</dbReference>
<keyword evidence="10" id="KW-0238">DNA-binding</keyword>
<dbReference type="GO" id="GO:0030983">
    <property type="term" value="F:mismatched DNA binding"/>
    <property type="evidence" value="ECO:0007669"/>
    <property type="project" value="TreeGrafter"/>
</dbReference>
<dbReference type="AlphaFoldDB" id="A0A0F7TNA9"/>
<comment type="function">
    <text evidence="16">DNA-binding protein involved in single-strand DNA break repair, double-strand DNA break repair and base excision repair. Resolves abortive DNA ligation intermediates formed either at base excision sites, or when DNA ligases attempt to repair non-ligatable breaks induced by reactive oxygen species. Catalyzes the release of adenylate groups covalently linked to 5'-phosphate termini, resulting in the production of 5'-phosphate termini that can be efficiently rejoined. Likewise, catalyzes the release of 3'-linked guanosine (DNAppG) and inosine (DNAppI) from DNA, but has higher specific activity with 5'-linked adenosine (AppDNA).</text>
</comment>
<keyword evidence="5" id="KW-0963">Cytoplasm</keyword>
<evidence type="ECO:0000256" key="7">
    <source>
        <dbReference type="ARBA" id="ARBA00022763"/>
    </source>
</evidence>
<dbReference type="Gene3D" id="3.30.428.10">
    <property type="entry name" value="HIT-like"/>
    <property type="match status" value="1"/>
</dbReference>
<dbReference type="InterPro" id="IPR032566">
    <property type="entry name" value="Znf-C2HE"/>
</dbReference>
<dbReference type="GO" id="GO:0003697">
    <property type="term" value="F:single-stranded DNA binding"/>
    <property type="evidence" value="ECO:0007669"/>
    <property type="project" value="TreeGrafter"/>
</dbReference>
<dbReference type="STRING" id="104259.A0A0F7TNA9"/>
<evidence type="ECO:0000256" key="17">
    <source>
        <dbReference type="ARBA" id="ARBA00068941"/>
    </source>
</evidence>
<evidence type="ECO:0000256" key="15">
    <source>
        <dbReference type="ARBA" id="ARBA00044713"/>
    </source>
</evidence>
<evidence type="ECO:0000256" key="1">
    <source>
        <dbReference type="ARBA" id="ARBA00004123"/>
    </source>
</evidence>
<comment type="catalytic activity">
    <reaction evidence="15">
        <text>a 5'-end adenosine-5'-diphospho-5'-ribonucleoside-2'-deoxyribonucleotide-DNA + H2O = a 5'-end 5'-phospho-ribonucleoside-2'-deoxyribonucleotide-DNA + AMP + 2 H(+)</text>
        <dbReference type="Rhea" id="RHEA:52132"/>
        <dbReference type="Rhea" id="RHEA-COMP:13182"/>
        <dbReference type="Rhea" id="RHEA-COMP:13183"/>
        <dbReference type="ChEBI" id="CHEBI:15377"/>
        <dbReference type="ChEBI" id="CHEBI:15378"/>
        <dbReference type="ChEBI" id="CHEBI:136414"/>
        <dbReference type="ChEBI" id="CHEBI:136415"/>
        <dbReference type="ChEBI" id="CHEBI:456215"/>
        <dbReference type="EC" id="3.6.1.71"/>
    </reaction>
</comment>
<keyword evidence="11" id="KW-0234">DNA repair</keyword>
<evidence type="ECO:0000256" key="11">
    <source>
        <dbReference type="ARBA" id="ARBA00023204"/>
    </source>
</evidence>
<dbReference type="GO" id="GO:0046872">
    <property type="term" value="F:metal ion binding"/>
    <property type="evidence" value="ECO:0007669"/>
    <property type="project" value="UniProtKB-KW"/>
</dbReference>
<comment type="catalytic activity">
    <reaction evidence="14">
        <text>a 5'-end adenosine-5'-diphospho-5'-2'-deoxyribonucleoside-DNA + H2O = a 5'-end 5'-phospho-2'-deoxyribonucleoside-DNA + AMP + 2 H(+)</text>
        <dbReference type="Rhea" id="RHEA:52128"/>
        <dbReference type="Rhea" id="RHEA-COMP:13180"/>
        <dbReference type="Rhea" id="RHEA-COMP:13181"/>
        <dbReference type="ChEBI" id="CHEBI:15377"/>
        <dbReference type="ChEBI" id="CHEBI:15378"/>
        <dbReference type="ChEBI" id="CHEBI:136412"/>
        <dbReference type="ChEBI" id="CHEBI:136413"/>
        <dbReference type="ChEBI" id="CHEBI:456215"/>
        <dbReference type="EC" id="3.6.1.71"/>
    </reaction>
</comment>
<evidence type="ECO:0000256" key="16">
    <source>
        <dbReference type="ARBA" id="ARBA00059438"/>
    </source>
</evidence>
<evidence type="ECO:0000256" key="12">
    <source>
        <dbReference type="ARBA" id="ARBA00023242"/>
    </source>
</evidence>
<evidence type="ECO:0000313" key="22">
    <source>
        <dbReference type="EMBL" id="CEJ58253.1"/>
    </source>
</evidence>
<evidence type="ECO:0000256" key="2">
    <source>
        <dbReference type="ARBA" id="ARBA00004496"/>
    </source>
</evidence>
<keyword evidence="6" id="KW-0479">Metal-binding</keyword>
<keyword evidence="8" id="KW-0378">Hydrolase</keyword>
<evidence type="ECO:0000256" key="3">
    <source>
        <dbReference type="ARBA" id="ARBA00012495"/>
    </source>
</evidence>
<dbReference type="GO" id="GO:0120108">
    <property type="term" value="F:DNA-3'-diphospho-5'-guanosine diphosphatase activity"/>
    <property type="evidence" value="ECO:0007669"/>
    <property type="project" value="UniProtKB-EC"/>
</dbReference>
<proteinExistence type="predicted"/>
<dbReference type="GO" id="GO:0005634">
    <property type="term" value="C:nucleus"/>
    <property type="evidence" value="ECO:0007669"/>
    <property type="project" value="UniProtKB-SubCell"/>
</dbReference>
<protein>
    <recommendedName>
        <fullName evidence="17">Aprataxin-like protein</fullName>
        <ecNumber evidence="4">3.6.1.71</ecNumber>
        <ecNumber evidence="3">3.6.1.72</ecNumber>
    </recommendedName>
    <alternativeName>
        <fullName evidence="18">Hit family protein 3</fullName>
    </alternativeName>
</protein>
<dbReference type="InterPro" id="IPR011146">
    <property type="entry name" value="HIT-like"/>
</dbReference>
<dbReference type="OrthoDB" id="3512845at2759"/>
<dbReference type="EMBL" id="CDHK01000006">
    <property type="protein sequence ID" value="CEJ58253.1"/>
    <property type="molecule type" value="Genomic_DNA"/>
</dbReference>
<comment type="subcellular location">
    <subcellularLocation>
        <location evidence="2">Cytoplasm</location>
    </subcellularLocation>
    <subcellularLocation>
        <location evidence="1">Nucleus</location>
    </subcellularLocation>
</comment>
<evidence type="ECO:0000256" key="9">
    <source>
        <dbReference type="ARBA" id="ARBA00022833"/>
    </source>
</evidence>
<dbReference type="GO" id="GO:0000012">
    <property type="term" value="P:single strand break repair"/>
    <property type="evidence" value="ECO:0007669"/>
    <property type="project" value="TreeGrafter"/>
</dbReference>
<sequence length="280" mass="32078">MSDVEQKLDQHKGIESPREQTTTAEKRNAFTELLSSRNKQPKHAPSNSPKGNVPRGRKAFSGGRDGLGAYIAKPESYPSSVVVYHNDDFVAIHDMFPKSSLHLLLLPRDQSKTRLHPFEAFEDAEFLAKVKAEAQRLRKLAAGELRRKYGKDSAQEQARRAALNADPAPDELPPGRDWDREIMCGVHAVPSMNHLHIHVIAVDRYSERLKHRKHYNSFSTPFFVPLNDFPLAADDKRRQPTAEGYLKRDFVCWRCGEPFGNRFAELKKHLGEEFKEWKRL</sequence>
<evidence type="ECO:0000256" key="8">
    <source>
        <dbReference type="ARBA" id="ARBA00022801"/>
    </source>
</evidence>
<feature type="region of interest" description="Disordered" evidence="19">
    <location>
        <begin position="148"/>
        <end position="174"/>
    </location>
</feature>
<evidence type="ECO:0000313" key="23">
    <source>
        <dbReference type="Proteomes" id="UP000042958"/>
    </source>
</evidence>
<gene>
    <name evidence="22" type="ORF">PMG11_06917</name>
</gene>
<keyword evidence="23" id="KW-1185">Reference proteome</keyword>
<evidence type="ECO:0000256" key="6">
    <source>
        <dbReference type="ARBA" id="ARBA00022723"/>
    </source>
</evidence>
<comment type="catalytic activity">
    <reaction evidence="13">
        <text>a 3'-end 2'-deoxyribonucleotide-3'-diphospho-5'-guanosine-DNA + H2O = a 3'-end 2'-deoxyribonucleotide 3'-phosphate-DNA + GMP + 2 H(+)</text>
        <dbReference type="Rhea" id="RHEA:52140"/>
        <dbReference type="Rhea" id="RHEA-COMP:13186"/>
        <dbReference type="Rhea" id="RHEA-COMP:13187"/>
        <dbReference type="ChEBI" id="CHEBI:15377"/>
        <dbReference type="ChEBI" id="CHEBI:15378"/>
        <dbReference type="ChEBI" id="CHEBI:58115"/>
        <dbReference type="ChEBI" id="CHEBI:136419"/>
        <dbReference type="ChEBI" id="CHEBI:136420"/>
        <dbReference type="EC" id="3.6.1.72"/>
    </reaction>
</comment>
<name>A0A0F7TNA9_PENBI</name>
<evidence type="ECO:0000256" key="18">
    <source>
        <dbReference type="ARBA" id="ARBA00076243"/>
    </source>
</evidence>
<dbReference type="Proteomes" id="UP000042958">
    <property type="component" value="Unassembled WGS sequence"/>
</dbReference>
<accession>A0A0F7TNA9</accession>
<evidence type="ECO:0000256" key="4">
    <source>
        <dbReference type="ARBA" id="ARBA00012496"/>
    </source>
</evidence>
<evidence type="ECO:0000259" key="20">
    <source>
        <dbReference type="Pfam" id="PF01230"/>
    </source>
</evidence>
<dbReference type="InterPro" id="IPR036265">
    <property type="entry name" value="HIT-like_sf"/>
</dbReference>
<evidence type="ECO:0000256" key="19">
    <source>
        <dbReference type="SAM" id="MobiDB-lite"/>
    </source>
</evidence>
<organism evidence="22 23">
    <name type="scientific">Penicillium brasilianum</name>
    <dbReference type="NCBI Taxonomy" id="104259"/>
    <lineage>
        <taxon>Eukaryota</taxon>
        <taxon>Fungi</taxon>
        <taxon>Dikarya</taxon>
        <taxon>Ascomycota</taxon>
        <taxon>Pezizomycotina</taxon>
        <taxon>Eurotiomycetes</taxon>
        <taxon>Eurotiomycetidae</taxon>
        <taxon>Eurotiales</taxon>
        <taxon>Aspergillaceae</taxon>
        <taxon>Penicillium</taxon>
    </lineage>
</organism>
<feature type="compositionally biased region" description="Basic and acidic residues" evidence="19">
    <location>
        <begin position="1"/>
        <end position="29"/>
    </location>
</feature>
<evidence type="ECO:0000256" key="14">
    <source>
        <dbReference type="ARBA" id="ARBA00044639"/>
    </source>
</evidence>
<keyword evidence="9" id="KW-0862">Zinc</keyword>
<dbReference type="PANTHER" id="PTHR12486">
    <property type="entry name" value="APRATAXIN-RELATED"/>
    <property type="match status" value="1"/>
</dbReference>
<keyword evidence="12" id="KW-0539">Nucleus</keyword>
<evidence type="ECO:0000259" key="21">
    <source>
        <dbReference type="Pfam" id="PF16278"/>
    </source>
</evidence>
<dbReference type="SUPFAM" id="SSF54197">
    <property type="entry name" value="HIT-like"/>
    <property type="match status" value="1"/>
</dbReference>
<feature type="region of interest" description="Disordered" evidence="19">
    <location>
        <begin position="1"/>
        <end position="60"/>
    </location>
</feature>